<dbReference type="STRING" id="392333.SAMN05660860_03016"/>
<accession>A0A1G9VF33</accession>
<gene>
    <name evidence="1" type="ORF">SAMN05660860_03016</name>
</gene>
<organism evidence="1 2">
    <name type="scientific">Geoalkalibacter ferrihydriticus</name>
    <dbReference type="NCBI Taxonomy" id="392333"/>
    <lineage>
        <taxon>Bacteria</taxon>
        <taxon>Pseudomonadati</taxon>
        <taxon>Thermodesulfobacteriota</taxon>
        <taxon>Desulfuromonadia</taxon>
        <taxon>Desulfuromonadales</taxon>
        <taxon>Geoalkalibacteraceae</taxon>
        <taxon>Geoalkalibacter</taxon>
    </lineage>
</organism>
<reference evidence="1 2" key="1">
    <citation type="submission" date="2016-10" db="EMBL/GenBank/DDBJ databases">
        <authorList>
            <person name="de Groot N.N."/>
        </authorList>
    </citation>
    <scope>NUCLEOTIDE SEQUENCE [LARGE SCALE GENOMIC DNA]</scope>
    <source>
        <strain evidence="1 2">DSM 17813</strain>
    </source>
</reference>
<dbReference type="AlphaFoldDB" id="A0A1G9VF33"/>
<protein>
    <submittedName>
        <fullName evidence="1">Nucleotidyltransferase substrate binding protein like</fullName>
    </submittedName>
</protein>
<evidence type="ECO:0000313" key="1">
    <source>
        <dbReference type="EMBL" id="SDM70794.1"/>
    </source>
</evidence>
<dbReference type="GO" id="GO:0016740">
    <property type="term" value="F:transferase activity"/>
    <property type="evidence" value="ECO:0007669"/>
    <property type="project" value="UniProtKB-KW"/>
</dbReference>
<dbReference type="InterPro" id="IPR010235">
    <property type="entry name" value="HepT"/>
</dbReference>
<dbReference type="SUPFAM" id="SSF81593">
    <property type="entry name" value="Nucleotidyltransferase substrate binding subunit/domain"/>
    <property type="match status" value="1"/>
</dbReference>
<dbReference type="Pfam" id="PF08780">
    <property type="entry name" value="NTase_sub_bind"/>
    <property type="match status" value="1"/>
</dbReference>
<proteinExistence type="predicted"/>
<name>A0A1G9VF33_9BACT</name>
<dbReference type="EMBL" id="FNGU01000009">
    <property type="protein sequence ID" value="SDM70794.1"/>
    <property type="molecule type" value="Genomic_DNA"/>
</dbReference>
<keyword evidence="1" id="KW-0808">Transferase</keyword>
<dbReference type="Proteomes" id="UP000182146">
    <property type="component" value="Unassembled WGS sequence"/>
</dbReference>
<dbReference type="Gene3D" id="1.20.120.330">
    <property type="entry name" value="Nucleotidyltransferases domain 2"/>
    <property type="match status" value="1"/>
</dbReference>
<evidence type="ECO:0000313" key="2">
    <source>
        <dbReference type="Proteomes" id="UP000182146"/>
    </source>
</evidence>
<dbReference type="RefSeq" id="WP_268746215.1">
    <property type="nucleotide sequence ID" value="NZ_FNGU01000009.1"/>
</dbReference>
<sequence>MTDGQARLALELVDDRNLTVHAYNEELAKRIFSHLNDYAELMADWLSEMQEKNSRVKA</sequence>